<feature type="compositionally biased region" description="Low complexity" evidence="1">
    <location>
        <begin position="72"/>
        <end position="84"/>
    </location>
</feature>
<evidence type="ECO:0000256" key="1">
    <source>
        <dbReference type="SAM" id="MobiDB-lite"/>
    </source>
</evidence>
<dbReference type="OrthoDB" id="1903589at2759"/>
<gene>
    <name evidence="3" type="primary">LOC110780166</name>
</gene>
<dbReference type="RefSeq" id="XP_021840275.1">
    <property type="nucleotide sequence ID" value="XM_021984583.2"/>
</dbReference>
<dbReference type="AlphaFoldDB" id="A0A9R0K292"/>
<organism evidence="2 3">
    <name type="scientific">Spinacia oleracea</name>
    <name type="common">Spinach</name>
    <dbReference type="NCBI Taxonomy" id="3562"/>
    <lineage>
        <taxon>Eukaryota</taxon>
        <taxon>Viridiplantae</taxon>
        <taxon>Streptophyta</taxon>
        <taxon>Embryophyta</taxon>
        <taxon>Tracheophyta</taxon>
        <taxon>Spermatophyta</taxon>
        <taxon>Magnoliopsida</taxon>
        <taxon>eudicotyledons</taxon>
        <taxon>Gunneridae</taxon>
        <taxon>Pentapetalae</taxon>
        <taxon>Caryophyllales</taxon>
        <taxon>Chenopodiaceae</taxon>
        <taxon>Chenopodioideae</taxon>
        <taxon>Anserineae</taxon>
        <taxon>Spinacia</taxon>
    </lineage>
</organism>
<dbReference type="GeneID" id="110780166"/>
<reference evidence="3" key="2">
    <citation type="submission" date="2025-08" db="UniProtKB">
        <authorList>
            <consortium name="RefSeq"/>
        </authorList>
    </citation>
    <scope>IDENTIFICATION</scope>
    <source>
        <tissue evidence="3">Leaf</tissue>
    </source>
</reference>
<feature type="region of interest" description="Disordered" evidence="1">
    <location>
        <begin position="306"/>
        <end position="336"/>
    </location>
</feature>
<dbReference type="PANTHER" id="PTHR35740">
    <property type="entry name" value="OS12G0111700 PROTEIN"/>
    <property type="match status" value="1"/>
</dbReference>
<feature type="region of interest" description="Disordered" evidence="1">
    <location>
        <begin position="279"/>
        <end position="298"/>
    </location>
</feature>
<evidence type="ECO:0000313" key="3">
    <source>
        <dbReference type="RefSeq" id="XP_021840275.1"/>
    </source>
</evidence>
<keyword evidence="2" id="KW-1185">Reference proteome</keyword>
<accession>A0A9R0K292</accession>
<dbReference type="PANTHER" id="PTHR35740:SF1">
    <property type="entry name" value="OS12G0111700 PROTEIN"/>
    <property type="match status" value="1"/>
</dbReference>
<evidence type="ECO:0000313" key="2">
    <source>
        <dbReference type="Proteomes" id="UP000813463"/>
    </source>
</evidence>
<dbReference type="Proteomes" id="UP000813463">
    <property type="component" value="Chromosome 1"/>
</dbReference>
<dbReference type="KEGG" id="soe:110780166"/>
<feature type="region of interest" description="Disordered" evidence="1">
    <location>
        <begin position="1"/>
        <end position="133"/>
    </location>
</feature>
<sequence length="370" mass="40576">MEAEQRKSALRSKRKPLSDCTNILQDRRKNPSSPSSAKIPKLQTLTKPPRPINTAANAVKTKQFNPNPNPSPSTCSSPKSHTSTGSNNSPEPPAPPTPLSDAGGIDCRKSRITADQIQRHDATTRKDKGKMVANDPIIQLSASLTSDSPQISSSAVPGHCSRSVIQSFPSQKLHAQTIKDKGKAIVDDPVNEFSVPWTSKYFHSSSSISSDGSLSETSAAYTRELHVETRKDKENMFLENPNFEASEPSTPRVPLAPLASSGTREKPVTVYNLRRAGQSRKHAAGNINEPVTCPPGQRIKKKGLELDYDRGRKNAGSYTDPLPMHKKQKRSRDEAVHVMPKEEIEKLRAIYADIDAFELPEEVASESELE</sequence>
<feature type="compositionally biased region" description="Polar residues" evidence="1">
    <location>
        <begin position="54"/>
        <end position="64"/>
    </location>
</feature>
<name>A0A9R0K292_SPIOL</name>
<reference evidence="2" key="1">
    <citation type="journal article" date="2021" name="Nat. Commun.">
        <title>Genomic analyses provide insights into spinach domestication and the genetic basis of agronomic traits.</title>
        <authorList>
            <person name="Cai X."/>
            <person name="Sun X."/>
            <person name="Xu C."/>
            <person name="Sun H."/>
            <person name="Wang X."/>
            <person name="Ge C."/>
            <person name="Zhang Z."/>
            <person name="Wang Q."/>
            <person name="Fei Z."/>
            <person name="Jiao C."/>
            <person name="Wang Q."/>
        </authorList>
    </citation>
    <scope>NUCLEOTIDE SEQUENCE [LARGE SCALE GENOMIC DNA]</scope>
    <source>
        <strain evidence="2">cv. Varoflay</strain>
    </source>
</reference>
<proteinExistence type="predicted"/>
<feature type="compositionally biased region" description="Basic and acidic residues" evidence="1">
    <location>
        <begin position="117"/>
        <end position="130"/>
    </location>
</feature>
<feature type="region of interest" description="Disordered" evidence="1">
    <location>
        <begin position="242"/>
        <end position="261"/>
    </location>
</feature>
<protein>
    <submittedName>
        <fullName evidence="3">Uncharacterized protein isoform X1</fullName>
    </submittedName>
</protein>